<dbReference type="OrthoDB" id="206201at2759"/>
<dbReference type="PROSITE" id="PS51892">
    <property type="entry name" value="SUBTILASE"/>
    <property type="match status" value="1"/>
</dbReference>
<dbReference type="GeneID" id="63841917"/>
<feature type="active site" description="Charge relay system" evidence="6">
    <location>
        <position position="170"/>
    </location>
</feature>
<evidence type="ECO:0000313" key="12">
    <source>
        <dbReference type="Proteomes" id="UP000803844"/>
    </source>
</evidence>
<gene>
    <name evidence="11" type="ORF">M406DRAFT_62573</name>
</gene>
<feature type="domain" description="Peptidase S8/S53" evidence="9">
    <location>
        <begin position="132"/>
        <end position="355"/>
    </location>
</feature>
<dbReference type="InterPro" id="IPR037045">
    <property type="entry name" value="S8pro/Inhibitor_I9_sf"/>
</dbReference>
<dbReference type="Pfam" id="PF00082">
    <property type="entry name" value="Peptidase_S8"/>
    <property type="match status" value="1"/>
</dbReference>
<dbReference type="PANTHER" id="PTHR43806:SF58">
    <property type="entry name" value="ALKALINE PROTEASE 1-RELATED"/>
    <property type="match status" value="1"/>
</dbReference>
<keyword evidence="12" id="KW-1185">Reference proteome</keyword>
<accession>A0A9P4Y081</accession>
<dbReference type="InterPro" id="IPR023827">
    <property type="entry name" value="Peptidase_S8_Asp-AS"/>
</dbReference>
<evidence type="ECO:0000313" key="11">
    <source>
        <dbReference type="EMBL" id="KAF3764129.1"/>
    </source>
</evidence>
<dbReference type="RefSeq" id="XP_040775090.1">
    <property type="nucleotide sequence ID" value="XM_040924788.1"/>
</dbReference>
<dbReference type="SUPFAM" id="SSF54897">
    <property type="entry name" value="Protease propeptides/inhibitors"/>
    <property type="match status" value="1"/>
</dbReference>
<feature type="signal peptide" evidence="8">
    <location>
        <begin position="1"/>
        <end position="24"/>
    </location>
</feature>
<name>A0A9P4Y081_CRYP1</name>
<keyword evidence="3 8" id="KW-0732">Signal</keyword>
<keyword evidence="4 6" id="KW-0378">Hydrolase</keyword>
<proteinExistence type="inferred from homology"/>
<dbReference type="GO" id="GO:0006508">
    <property type="term" value="P:proteolysis"/>
    <property type="evidence" value="ECO:0007669"/>
    <property type="project" value="UniProtKB-KW"/>
</dbReference>
<dbReference type="GO" id="GO:0004252">
    <property type="term" value="F:serine-type endopeptidase activity"/>
    <property type="evidence" value="ECO:0007669"/>
    <property type="project" value="UniProtKB-UniRule"/>
</dbReference>
<dbReference type="InterPro" id="IPR010259">
    <property type="entry name" value="S8pro/Inhibitor_I9"/>
</dbReference>
<keyword evidence="5 6" id="KW-0720">Serine protease</keyword>
<dbReference type="GO" id="GO:0005576">
    <property type="term" value="C:extracellular region"/>
    <property type="evidence" value="ECO:0007669"/>
    <property type="project" value="UniProtKB-ARBA"/>
</dbReference>
<feature type="active site" description="Charge relay system" evidence="6">
    <location>
        <position position="326"/>
    </location>
</feature>
<dbReference type="Pfam" id="PF05922">
    <property type="entry name" value="Inhibitor_I9"/>
    <property type="match status" value="1"/>
</dbReference>
<evidence type="ECO:0000256" key="6">
    <source>
        <dbReference type="PROSITE-ProRule" id="PRU01240"/>
    </source>
</evidence>
<dbReference type="PROSITE" id="PS00136">
    <property type="entry name" value="SUBTILASE_ASP"/>
    <property type="match status" value="1"/>
</dbReference>
<dbReference type="InterPro" id="IPR050131">
    <property type="entry name" value="Peptidase_S8_subtilisin-like"/>
</dbReference>
<comment type="caution">
    <text evidence="11">The sequence shown here is derived from an EMBL/GenBank/DDBJ whole genome shotgun (WGS) entry which is preliminary data.</text>
</comment>
<dbReference type="PRINTS" id="PR00723">
    <property type="entry name" value="SUBTILISIN"/>
</dbReference>
<sequence length="381" mass="40057">MYNFNAFLIFPVLVFLSFPSQILATLPDIIPNKYIVTLKQHIPTSHVDQHHAWVTEIHSRSLDADILAGIERRYNISGFQGYAGSFDDATIQRIRDSHDVAAVESDQLGLGALSHRAGSGSQDYIFDSSAGRGTFAYVVDTGVREDHQDFGGRASSQWAVGNNHTDGAGHGTHVAGIIGGREYGVAKGATIIAVKVIFNQNTTYSDTLAGYTWAVQDIASRKRNSRSVINMSLGGGYSAAQNNAIQGAFEAGILTVVAAGNNASDAVETSPASAPNAVTVGATTITKQFAGYSNFGAMVDILAPGSDIMSASPHSTDAYAVRTGTSMASPHVAGLLLYLMGQKNYTSPGAVVSHLKELAIQDVLTGVPKGTANLMAYNGAA</sequence>
<evidence type="ECO:0000259" key="9">
    <source>
        <dbReference type="Pfam" id="PF00082"/>
    </source>
</evidence>
<evidence type="ECO:0000256" key="7">
    <source>
        <dbReference type="RuleBase" id="RU003355"/>
    </source>
</evidence>
<keyword evidence="2 6" id="KW-0645">Protease</keyword>
<comment type="similarity">
    <text evidence="1 6 7">Belongs to the peptidase S8 family.</text>
</comment>
<organism evidence="11 12">
    <name type="scientific">Cryphonectria parasitica (strain ATCC 38755 / EP155)</name>
    <dbReference type="NCBI Taxonomy" id="660469"/>
    <lineage>
        <taxon>Eukaryota</taxon>
        <taxon>Fungi</taxon>
        <taxon>Dikarya</taxon>
        <taxon>Ascomycota</taxon>
        <taxon>Pezizomycotina</taxon>
        <taxon>Sordariomycetes</taxon>
        <taxon>Sordariomycetidae</taxon>
        <taxon>Diaporthales</taxon>
        <taxon>Cryphonectriaceae</taxon>
        <taxon>Cryphonectria-Endothia species complex</taxon>
        <taxon>Cryphonectria</taxon>
    </lineage>
</organism>
<dbReference type="PANTHER" id="PTHR43806">
    <property type="entry name" value="PEPTIDASE S8"/>
    <property type="match status" value="1"/>
</dbReference>
<dbReference type="InterPro" id="IPR023828">
    <property type="entry name" value="Peptidase_S8_Ser-AS"/>
</dbReference>
<reference evidence="11" key="1">
    <citation type="journal article" date="2020" name="Phytopathology">
        <title>Genome sequence of the chestnut blight fungus Cryphonectria parasitica EP155: A fundamental resource for an archetypical invasive plant pathogen.</title>
        <authorList>
            <person name="Crouch J.A."/>
            <person name="Dawe A."/>
            <person name="Aerts A."/>
            <person name="Barry K."/>
            <person name="Churchill A.C.L."/>
            <person name="Grimwood J."/>
            <person name="Hillman B."/>
            <person name="Milgroom M.G."/>
            <person name="Pangilinan J."/>
            <person name="Smith M."/>
            <person name="Salamov A."/>
            <person name="Schmutz J."/>
            <person name="Yadav J."/>
            <person name="Grigoriev I.V."/>
            <person name="Nuss D."/>
        </authorList>
    </citation>
    <scope>NUCLEOTIDE SEQUENCE</scope>
    <source>
        <strain evidence="11">EP155</strain>
    </source>
</reference>
<dbReference type="InterPro" id="IPR022398">
    <property type="entry name" value="Peptidase_S8_His-AS"/>
</dbReference>
<dbReference type="Gene3D" id="3.30.70.80">
    <property type="entry name" value="Peptidase S8 propeptide/proteinase inhibitor I9"/>
    <property type="match status" value="1"/>
</dbReference>
<dbReference type="Proteomes" id="UP000803844">
    <property type="component" value="Unassembled WGS sequence"/>
</dbReference>
<evidence type="ECO:0000256" key="1">
    <source>
        <dbReference type="ARBA" id="ARBA00011073"/>
    </source>
</evidence>
<evidence type="ECO:0000256" key="4">
    <source>
        <dbReference type="ARBA" id="ARBA00022801"/>
    </source>
</evidence>
<dbReference type="FunFam" id="3.40.50.200:FF:000007">
    <property type="entry name" value="Subtilisin-like serine protease"/>
    <property type="match status" value="1"/>
</dbReference>
<dbReference type="InterPro" id="IPR000209">
    <property type="entry name" value="Peptidase_S8/S53_dom"/>
</dbReference>
<dbReference type="SUPFAM" id="SSF52743">
    <property type="entry name" value="Subtilisin-like"/>
    <property type="match status" value="1"/>
</dbReference>
<evidence type="ECO:0000256" key="8">
    <source>
        <dbReference type="SAM" id="SignalP"/>
    </source>
</evidence>
<dbReference type="InterPro" id="IPR036852">
    <property type="entry name" value="Peptidase_S8/S53_dom_sf"/>
</dbReference>
<dbReference type="CDD" id="cd04077">
    <property type="entry name" value="Peptidases_S8_PCSK9_ProteinaseK_like"/>
    <property type="match status" value="1"/>
</dbReference>
<evidence type="ECO:0000256" key="3">
    <source>
        <dbReference type="ARBA" id="ARBA00022729"/>
    </source>
</evidence>
<dbReference type="PROSITE" id="PS00138">
    <property type="entry name" value="SUBTILASE_SER"/>
    <property type="match status" value="1"/>
</dbReference>
<feature type="domain" description="Inhibitor I9" evidence="10">
    <location>
        <begin position="33"/>
        <end position="107"/>
    </location>
</feature>
<dbReference type="Gene3D" id="3.40.50.200">
    <property type="entry name" value="Peptidase S8/S53 domain"/>
    <property type="match status" value="1"/>
</dbReference>
<dbReference type="EMBL" id="MU032348">
    <property type="protein sequence ID" value="KAF3764129.1"/>
    <property type="molecule type" value="Genomic_DNA"/>
</dbReference>
<feature type="chain" id="PRO_5040500050" evidence="8">
    <location>
        <begin position="25"/>
        <end position="381"/>
    </location>
</feature>
<evidence type="ECO:0000259" key="10">
    <source>
        <dbReference type="Pfam" id="PF05922"/>
    </source>
</evidence>
<evidence type="ECO:0000256" key="2">
    <source>
        <dbReference type="ARBA" id="ARBA00022670"/>
    </source>
</evidence>
<evidence type="ECO:0000256" key="5">
    <source>
        <dbReference type="ARBA" id="ARBA00022825"/>
    </source>
</evidence>
<protein>
    <submittedName>
        <fullName evidence="11">Uncharacterized protein</fullName>
    </submittedName>
</protein>
<dbReference type="InterPro" id="IPR034193">
    <property type="entry name" value="PCSK9_ProteinaseK-like"/>
</dbReference>
<dbReference type="InterPro" id="IPR015500">
    <property type="entry name" value="Peptidase_S8_subtilisin-rel"/>
</dbReference>
<dbReference type="PROSITE" id="PS00137">
    <property type="entry name" value="SUBTILASE_HIS"/>
    <property type="match status" value="1"/>
</dbReference>
<dbReference type="AlphaFoldDB" id="A0A9P4Y081"/>
<feature type="active site" description="Charge relay system" evidence="6">
    <location>
        <position position="140"/>
    </location>
</feature>